<dbReference type="PANTHER" id="PTHR16305:SF35">
    <property type="entry name" value="TRANSCRIPTIONAL ACTIVATOR DOMAIN"/>
    <property type="match status" value="1"/>
</dbReference>
<dbReference type="PROSITE" id="PS50043">
    <property type="entry name" value="HTH_LUXR_2"/>
    <property type="match status" value="1"/>
</dbReference>
<dbReference type="InterPro" id="IPR036388">
    <property type="entry name" value="WH-like_DNA-bd_sf"/>
</dbReference>
<dbReference type="Pfam" id="PF13191">
    <property type="entry name" value="AAA_16"/>
    <property type="match status" value="1"/>
</dbReference>
<keyword evidence="1" id="KW-0547">Nucleotide-binding</keyword>
<dbReference type="Gene3D" id="1.10.10.10">
    <property type="entry name" value="Winged helix-like DNA-binding domain superfamily/Winged helix DNA-binding domain"/>
    <property type="match status" value="1"/>
</dbReference>
<dbReference type="Pfam" id="PF00196">
    <property type="entry name" value="GerE"/>
    <property type="match status" value="1"/>
</dbReference>
<evidence type="ECO:0000259" key="3">
    <source>
        <dbReference type="PROSITE" id="PS50043"/>
    </source>
</evidence>
<dbReference type="SUPFAM" id="SSF46894">
    <property type="entry name" value="C-terminal effector domain of the bipartite response regulators"/>
    <property type="match status" value="1"/>
</dbReference>
<protein>
    <submittedName>
        <fullName evidence="4">Transcriptional regulator</fullName>
    </submittedName>
</protein>
<reference evidence="4 5" key="1">
    <citation type="submission" date="2021-01" db="EMBL/GenBank/DDBJ databases">
        <title>Whole genome shotgun sequence of Actinoplanes couchii NBRC 106145.</title>
        <authorList>
            <person name="Komaki H."/>
            <person name="Tamura T."/>
        </authorList>
    </citation>
    <scope>NUCLEOTIDE SEQUENCE [LARGE SCALE GENOMIC DNA]</scope>
    <source>
        <strain evidence="4 5">NBRC 106145</strain>
    </source>
</reference>
<dbReference type="SUPFAM" id="SSF52540">
    <property type="entry name" value="P-loop containing nucleoside triphosphate hydrolases"/>
    <property type="match status" value="1"/>
</dbReference>
<keyword evidence="5" id="KW-1185">Reference proteome</keyword>
<evidence type="ECO:0000256" key="2">
    <source>
        <dbReference type="ARBA" id="ARBA00022840"/>
    </source>
</evidence>
<dbReference type="PROSITE" id="PS00622">
    <property type="entry name" value="HTH_LUXR_1"/>
    <property type="match status" value="1"/>
</dbReference>
<evidence type="ECO:0000256" key="1">
    <source>
        <dbReference type="ARBA" id="ARBA00022741"/>
    </source>
</evidence>
<dbReference type="PRINTS" id="PR00038">
    <property type="entry name" value="HTHLUXR"/>
</dbReference>
<organism evidence="4 5">
    <name type="scientific">Actinoplanes couchii</name>
    <dbReference type="NCBI Taxonomy" id="403638"/>
    <lineage>
        <taxon>Bacteria</taxon>
        <taxon>Bacillati</taxon>
        <taxon>Actinomycetota</taxon>
        <taxon>Actinomycetes</taxon>
        <taxon>Micromonosporales</taxon>
        <taxon>Micromonosporaceae</taxon>
        <taxon>Actinoplanes</taxon>
    </lineage>
</organism>
<dbReference type="PANTHER" id="PTHR16305">
    <property type="entry name" value="TESTICULAR SOLUBLE ADENYLYL CYCLASE"/>
    <property type="match status" value="1"/>
</dbReference>
<dbReference type="EMBL" id="BOMG01000042">
    <property type="protein sequence ID" value="GID54606.1"/>
    <property type="molecule type" value="Genomic_DNA"/>
</dbReference>
<keyword evidence="2" id="KW-0067">ATP-binding</keyword>
<gene>
    <name evidence="4" type="ORF">Aco03nite_030100</name>
</gene>
<dbReference type="InterPro" id="IPR000792">
    <property type="entry name" value="Tscrpt_reg_LuxR_C"/>
</dbReference>
<evidence type="ECO:0000313" key="4">
    <source>
        <dbReference type="EMBL" id="GID54606.1"/>
    </source>
</evidence>
<name>A0ABQ3X7X0_9ACTN</name>
<accession>A0ABQ3X7X0</accession>
<feature type="domain" description="HTH luxR-type" evidence="3">
    <location>
        <begin position="821"/>
        <end position="884"/>
    </location>
</feature>
<dbReference type="SMART" id="SM00421">
    <property type="entry name" value="HTH_LUXR"/>
    <property type="match status" value="1"/>
</dbReference>
<evidence type="ECO:0000313" key="5">
    <source>
        <dbReference type="Proteomes" id="UP000612282"/>
    </source>
</evidence>
<comment type="caution">
    <text evidence="4">The sequence shown here is derived from an EMBL/GenBank/DDBJ whole genome shotgun (WGS) entry which is preliminary data.</text>
</comment>
<dbReference type="CDD" id="cd06170">
    <property type="entry name" value="LuxR_C_like"/>
    <property type="match status" value="1"/>
</dbReference>
<dbReference type="InterPro" id="IPR027417">
    <property type="entry name" value="P-loop_NTPase"/>
</dbReference>
<proteinExistence type="predicted"/>
<dbReference type="InterPro" id="IPR041664">
    <property type="entry name" value="AAA_16"/>
</dbReference>
<dbReference type="InterPro" id="IPR016032">
    <property type="entry name" value="Sig_transdc_resp-reg_C-effctor"/>
</dbReference>
<dbReference type="RefSeq" id="WP_203795703.1">
    <property type="nucleotide sequence ID" value="NZ_BAAAQE010000036.1"/>
</dbReference>
<dbReference type="Proteomes" id="UP000612282">
    <property type="component" value="Unassembled WGS sequence"/>
</dbReference>
<sequence>MPSESLTGRVHEQRRIRELLSDAREGRGAALVLRGEAGIGKSALLSYAERAVPSLRVLRAYGSEFEQELPYSGLHQLCRPMLRYLPSLPARHGDALGVAFGLAEGAPDPYRIGLAVLELVTAAASEQPLLCLVDDAQWVDGASSRALRFLARRVAGDPIAILFAVRTGAPPDSFAELPGLVLSGLSDDEARALLAARSPFPLDDQVRDRLIAEARGSPLALLELPRAGGYVPPAPSSVPSRIEHGFQTRLDGLSAEARLLLITASADPTGDPGLPWTAALHLGLDLTITGSEAAGTGLAEFGHRIRFCHPLARSAVYRAATPGERHLVHRALAEATDPATAPDRRAWHRAHASAGPDDRVAAELEQCASRAQDRGGIAAAAAFLEQAVALSLNADQRITRTLAAAQAHFDAGTSETTAELLATLDSTGMGVHQRARVDQMRGRIAFTRDHDDAGPLLMVRAAQRLAPVDRAAARGCFLDALEMSLVVGRGGGVIRQVVAAARETLPPPASRTASSAPDLLDTVIALVTGGFAEAAKWTADEWTEHPALSTMIAIELWDPDTHADIADWLVKVGRDAGSPLTLRLGLAQKAVAATMNGDLGQAITVTAEEAAIADATDAVPLLHHRLHLAAQRGRRDEFTALAFTGPTRAAAARVMNLHSSAATLYNGLADYPAALAAARRATATADAFLTGAALPELVEAAIRCEEPAVAVEALEALTARTEASGTTAGRGMAAYARGLVTGTEDDFRQSIELLTEGPLTPYLGRAHLLYGEWLRRNARRRDCRPHLRTAHELLTASGSEGFAKRAADELRATGEKVFSRPGDPFESLTMQEVAIARLVGAGATSLEVAAQLFLSKRTVDAHLRNIFRKLGLTSRRQLKNHPGL</sequence>